<dbReference type="SUPFAM" id="SSF53756">
    <property type="entry name" value="UDP-Glycosyltransferase/glycogen phosphorylase"/>
    <property type="match status" value="1"/>
</dbReference>
<evidence type="ECO:0000313" key="5">
    <source>
        <dbReference type="EMBL" id="TBN56900.1"/>
    </source>
</evidence>
<dbReference type="GO" id="GO:0016757">
    <property type="term" value="F:glycosyltransferase activity"/>
    <property type="evidence" value="ECO:0007669"/>
    <property type="project" value="UniProtKB-KW"/>
</dbReference>
<dbReference type="PANTHER" id="PTHR45947">
    <property type="entry name" value="SULFOQUINOVOSYL TRANSFERASE SQD2"/>
    <property type="match status" value="1"/>
</dbReference>
<evidence type="ECO:0000259" key="4">
    <source>
        <dbReference type="Pfam" id="PF13439"/>
    </source>
</evidence>
<protein>
    <recommendedName>
        <fullName evidence="1">D-inositol 3-phosphate glycosyltransferase</fullName>
    </recommendedName>
</protein>
<gene>
    <name evidence="5" type="ORF">EYE40_05505</name>
</gene>
<keyword evidence="3 5" id="KW-0808">Transferase</keyword>
<dbReference type="RefSeq" id="WP_130981010.1">
    <property type="nucleotide sequence ID" value="NZ_SISG01000001.1"/>
</dbReference>
<dbReference type="Gene3D" id="3.40.50.2000">
    <property type="entry name" value="Glycogen Phosphorylase B"/>
    <property type="match status" value="2"/>
</dbReference>
<evidence type="ECO:0000256" key="1">
    <source>
        <dbReference type="ARBA" id="ARBA00021292"/>
    </source>
</evidence>
<sequence>MRIAIVSDFFLDYVGGAQSSIFEQKAALEEAGHTVYLVAAVSSKRGHVEGLDLAVKAAVTIPGLLLPVIRNRRKVVAQLAEFFYAEGIQVVHPQTEFGLAHAAATAAEQLGLPVVHTVHTFYWASTGAGPTIASPFVRAFLENVTGMRFPTQRYTGRPSDDTLRNLTLRFAQRADVVVSPSAHQGTDLHAAGLEKHVEVVPNPISRSPRPAALLTEEQAKHPRILWVARCEQEKRPLVFAEAVVTALARTNNGFAVDFVGDGSQLDDVRILAAGHPQFVIHGSLGHDAVLDLMDASALVALTSHGFDNQPMTIAEAVTRYRGVLFCDPKLREGLGDSGHLTATPDAAALADALVELTGSPSKLLALSAGAQQDAVTFSAVGYVTAIEGVYKLAMREVARRTPAE</sequence>
<reference evidence="6" key="1">
    <citation type="submission" date="2019-02" db="EMBL/GenBank/DDBJ databases">
        <title>Glaciihabitans arcticus sp. nov., a psychrotolerant bacterium isolated from polar soil.</title>
        <authorList>
            <person name="Dahal R.H."/>
        </authorList>
    </citation>
    <scope>NUCLEOTIDE SEQUENCE [LARGE SCALE GENOMIC DNA]</scope>
    <source>
        <strain evidence="6">RP-3-7</strain>
    </source>
</reference>
<accession>A0A4Q9GXA9</accession>
<evidence type="ECO:0000313" key="6">
    <source>
        <dbReference type="Proteomes" id="UP000294194"/>
    </source>
</evidence>
<dbReference type="EMBL" id="SISG01000001">
    <property type="protein sequence ID" value="TBN56900.1"/>
    <property type="molecule type" value="Genomic_DNA"/>
</dbReference>
<dbReference type="Pfam" id="PF13439">
    <property type="entry name" value="Glyco_transf_4"/>
    <property type="match status" value="1"/>
</dbReference>
<evidence type="ECO:0000256" key="2">
    <source>
        <dbReference type="ARBA" id="ARBA00022676"/>
    </source>
</evidence>
<proteinExistence type="predicted"/>
<organism evidence="5 6">
    <name type="scientific">Glaciihabitans arcticus</name>
    <dbReference type="NCBI Taxonomy" id="2668039"/>
    <lineage>
        <taxon>Bacteria</taxon>
        <taxon>Bacillati</taxon>
        <taxon>Actinomycetota</taxon>
        <taxon>Actinomycetes</taxon>
        <taxon>Micrococcales</taxon>
        <taxon>Microbacteriaceae</taxon>
        <taxon>Glaciihabitans</taxon>
    </lineage>
</organism>
<dbReference type="Proteomes" id="UP000294194">
    <property type="component" value="Unassembled WGS sequence"/>
</dbReference>
<keyword evidence="6" id="KW-1185">Reference proteome</keyword>
<dbReference type="InterPro" id="IPR050194">
    <property type="entry name" value="Glycosyltransferase_grp1"/>
</dbReference>
<dbReference type="GO" id="GO:1901137">
    <property type="term" value="P:carbohydrate derivative biosynthetic process"/>
    <property type="evidence" value="ECO:0007669"/>
    <property type="project" value="UniProtKB-ARBA"/>
</dbReference>
<dbReference type="InterPro" id="IPR028098">
    <property type="entry name" value="Glyco_trans_4-like_N"/>
</dbReference>
<dbReference type="Pfam" id="PF13692">
    <property type="entry name" value="Glyco_trans_1_4"/>
    <property type="match status" value="1"/>
</dbReference>
<feature type="domain" description="Glycosyltransferase subfamily 4-like N-terminal" evidence="4">
    <location>
        <begin position="14"/>
        <end position="205"/>
    </location>
</feature>
<evidence type="ECO:0000256" key="3">
    <source>
        <dbReference type="ARBA" id="ARBA00022679"/>
    </source>
</evidence>
<dbReference type="AlphaFoldDB" id="A0A4Q9GXA9"/>
<keyword evidence="2" id="KW-0328">Glycosyltransferase</keyword>
<name>A0A4Q9GXA9_9MICO</name>
<comment type="caution">
    <text evidence="5">The sequence shown here is derived from an EMBL/GenBank/DDBJ whole genome shotgun (WGS) entry which is preliminary data.</text>
</comment>
<dbReference type="PANTHER" id="PTHR45947:SF3">
    <property type="entry name" value="SULFOQUINOVOSYL TRANSFERASE SQD2"/>
    <property type="match status" value="1"/>
</dbReference>